<protein>
    <submittedName>
        <fullName evidence="9">Peptide/nickel transport system permease protein</fullName>
    </submittedName>
</protein>
<dbReference type="Pfam" id="PF19300">
    <property type="entry name" value="BPD_transp_1_N"/>
    <property type="match status" value="1"/>
</dbReference>
<dbReference type="SUPFAM" id="SSF161098">
    <property type="entry name" value="MetI-like"/>
    <property type="match status" value="1"/>
</dbReference>
<feature type="transmembrane region" description="Helical" evidence="7">
    <location>
        <begin position="293"/>
        <end position="319"/>
    </location>
</feature>
<evidence type="ECO:0000256" key="5">
    <source>
        <dbReference type="ARBA" id="ARBA00022989"/>
    </source>
</evidence>
<dbReference type="InterPro" id="IPR035906">
    <property type="entry name" value="MetI-like_sf"/>
</dbReference>
<proteinExistence type="inferred from homology"/>
<feature type="transmembrane region" description="Helical" evidence="7">
    <location>
        <begin position="186"/>
        <end position="207"/>
    </location>
</feature>
<feature type="transmembrane region" description="Helical" evidence="7">
    <location>
        <begin position="143"/>
        <end position="166"/>
    </location>
</feature>
<evidence type="ECO:0000259" key="8">
    <source>
        <dbReference type="PROSITE" id="PS50928"/>
    </source>
</evidence>
<dbReference type="Gene3D" id="1.10.3720.10">
    <property type="entry name" value="MetI-like"/>
    <property type="match status" value="1"/>
</dbReference>
<dbReference type="Proteomes" id="UP000317043">
    <property type="component" value="Unassembled WGS sequence"/>
</dbReference>
<dbReference type="EMBL" id="VFOW01000001">
    <property type="protein sequence ID" value="TQL78340.1"/>
    <property type="molecule type" value="Genomic_DNA"/>
</dbReference>
<evidence type="ECO:0000256" key="7">
    <source>
        <dbReference type="RuleBase" id="RU363032"/>
    </source>
</evidence>
<dbReference type="GO" id="GO:0005886">
    <property type="term" value="C:plasma membrane"/>
    <property type="evidence" value="ECO:0007669"/>
    <property type="project" value="UniProtKB-SubCell"/>
</dbReference>
<feature type="transmembrane region" description="Helical" evidence="7">
    <location>
        <begin position="106"/>
        <end position="131"/>
    </location>
</feature>
<comment type="similarity">
    <text evidence="7">Belongs to the binding-protein-dependent transport system permease family.</text>
</comment>
<evidence type="ECO:0000256" key="1">
    <source>
        <dbReference type="ARBA" id="ARBA00004651"/>
    </source>
</evidence>
<dbReference type="Pfam" id="PF00528">
    <property type="entry name" value="BPD_transp_1"/>
    <property type="match status" value="1"/>
</dbReference>
<feature type="transmembrane region" description="Helical" evidence="7">
    <location>
        <begin position="9"/>
        <end position="30"/>
    </location>
</feature>
<name>A0A543B0P4_9ACTN</name>
<dbReference type="PROSITE" id="PS50928">
    <property type="entry name" value="ABC_TM1"/>
    <property type="match status" value="1"/>
</dbReference>
<keyword evidence="2 7" id="KW-0813">Transport</keyword>
<keyword evidence="5 7" id="KW-1133">Transmembrane helix</keyword>
<dbReference type="OrthoDB" id="9809425at2"/>
<evidence type="ECO:0000313" key="9">
    <source>
        <dbReference type="EMBL" id="TQL78340.1"/>
    </source>
</evidence>
<dbReference type="CDD" id="cd06261">
    <property type="entry name" value="TM_PBP2"/>
    <property type="match status" value="1"/>
</dbReference>
<sequence>MLRFVIRRLLLAILTLTMVSIITFGLFFAIPADPARIQCGERCSAEQVEAVRKNLRLDDPIHEQYVAFVKGIFVGRTYDNGTECAAPCLGLVNFGGREVTEVVKDAFPITASIAVGAWILQLTLGIGLGMIAAIKRGKLIDKFAVGVALVGAATPLYFFGAMLLVIFRYETNWLPHPSYVSPLESVGGWIVGMTLPWLTVALIGFAFETRMTRSQMLETLDEDFIRTSRAKGLRERTVYGRHALRASITPIATSAGLSLAGLLGGAVVTETIFGLNGLGKKAVDAVRMMELSMVMATVLIAALFVVVSTFLVDLLYAVIDPRVRLS</sequence>
<dbReference type="InterPro" id="IPR045621">
    <property type="entry name" value="BPD_transp_1_N"/>
</dbReference>
<keyword evidence="4 7" id="KW-0812">Transmembrane</keyword>
<dbReference type="PANTHER" id="PTHR30465">
    <property type="entry name" value="INNER MEMBRANE ABC TRANSPORTER"/>
    <property type="match status" value="1"/>
</dbReference>
<keyword evidence="6 7" id="KW-0472">Membrane</keyword>
<dbReference type="GO" id="GO:0055085">
    <property type="term" value="P:transmembrane transport"/>
    <property type="evidence" value="ECO:0007669"/>
    <property type="project" value="InterPro"/>
</dbReference>
<dbReference type="PANTHER" id="PTHR30465:SF0">
    <property type="entry name" value="OLIGOPEPTIDE TRANSPORT SYSTEM PERMEASE PROTEIN APPB"/>
    <property type="match status" value="1"/>
</dbReference>
<evidence type="ECO:0000313" key="10">
    <source>
        <dbReference type="Proteomes" id="UP000317043"/>
    </source>
</evidence>
<evidence type="ECO:0000256" key="2">
    <source>
        <dbReference type="ARBA" id="ARBA00022448"/>
    </source>
</evidence>
<dbReference type="InterPro" id="IPR000515">
    <property type="entry name" value="MetI-like"/>
</dbReference>
<dbReference type="InParanoid" id="A0A543B0P4"/>
<feature type="domain" description="ABC transmembrane type-1" evidence="8">
    <location>
        <begin position="107"/>
        <end position="316"/>
    </location>
</feature>
<accession>A0A543B0P4</accession>
<dbReference type="RefSeq" id="WP_142042630.1">
    <property type="nucleotide sequence ID" value="NZ_JBHTGS010000004.1"/>
</dbReference>
<organism evidence="9 10">
    <name type="scientific">Stackebrandtia endophytica</name>
    <dbReference type="NCBI Taxonomy" id="1496996"/>
    <lineage>
        <taxon>Bacteria</taxon>
        <taxon>Bacillati</taxon>
        <taxon>Actinomycetota</taxon>
        <taxon>Actinomycetes</taxon>
        <taxon>Glycomycetales</taxon>
        <taxon>Glycomycetaceae</taxon>
        <taxon>Stackebrandtia</taxon>
    </lineage>
</organism>
<evidence type="ECO:0000256" key="6">
    <source>
        <dbReference type="ARBA" id="ARBA00023136"/>
    </source>
</evidence>
<comment type="caution">
    <text evidence="9">The sequence shown here is derived from an EMBL/GenBank/DDBJ whole genome shotgun (WGS) entry which is preliminary data.</text>
</comment>
<comment type="subcellular location">
    <subcellularLocation>
        <location evidence="1 7">Cell membrane</location>
        <topology evidence="1 7">Multi-pass membrane protein</topology>
    </subcellularLocation>
</comment>
<reference evidence="9 10" key="1">
    <citation type="submission" date="2019-06" db="EMBL/GenBank/DDBJ databases">
        <title>Sequencing the genomes of 1000 actinobacteria strains.</title>
        <authorList>
            <person name="Klenk H.-P."/>
        </authorList>
    </citation>
    <scope>NUCLEOTIDE SEQUENCE [LARGE SCALE GENOMIC DNA]</scope>
    <source>
        <strain evidence="9 10">DSM 45928</strain>
    </source>
</reference>
<evidence type="ECO:0000256" key="3">
    <source>
        <dbReference type="ARBA" id="ARBA00022475"/>
    </source>
</evidence>
<dbReference type="AlphaFoldDB" id="A0A543B0P4"/>
<feature type="transmembrane region" description="Helical" evidence="7">
    <location>
        <begin position="251"/>
        <end position="273"/>
    </location>
</feature>
<keyword evidence="10" id="KW-1185">Reference proteome</keyword>
<gene>
    <name evidence="9" type="ORF">FB566_3923</name>
</gene>
<evidence type="ECO:0000256" key="4">
    <source>
        <dbReference type="ARBA" id="ARBA00022692"/>
    </source>
</evidence>
<keyword evidence="3" id="KW-1003">Cell membrane</keyword>